<comment type="caution">
    <text evidence="2">The sequence shown here is derived from an EMBL/GenBank/DDBJ whole genome shotgun (WGS) entry which is preliminary data.</text>
</comment>
<accession>A0ABT9CUN5</accession>
<keyword evidence="3" id="KW-1185">Reference proteome</keyword>
<evidence type="ECO:0000313" key="2">
    <source>
        <dbReference type="EMBL" id="MDO7929201.1"/>
    </source>
</evidence>
<sequence>MAKRRARNLDDQAIERIVGVLDGWSGKLYWDLLIEAIEKRLGVRYTRQALDKHARIKSAYQATKTRLSKVPGSEPLQKLSTVEVGALTERLKRLEAENARLKVENESLLEQFVTWAYNAYLKGMTKEYLSTPLPRVDRELTKLARTKRFAGDEG</sequence>
<protein>
    <submittedName>
        <fullName evidence="2">Uncharacterized protein</fullName>
    </submittedName>
</protein>
<dbReference type="Proteomes" id="UP001223016">
    <property type="component" value="Unassembled WGS sequence"/>
</dbReference>
<dbReference type="EMBL" id="JAUQOO010000017">
    <property type="protein sequence ID" value="MDO7929201.1"/>
    <property type="molecule type" value="Genomic_DNA"/>
</dbReference>
<gene>
    <name evidence="2" type="ORF">Q6A51_20665</name>
</gene>
<reference evidence="2 3" key="1">
    <citation type="submission" date="2023-07" db="EMBL/GenBank/DDBJ databases">
        <title>Identification of four novel Pseudomonas species associated with bacterial leaf spot of cucurbits.</title>
        <authorList>
            <person name="Fullem K.R."/>
        </authorList>
    </citation>
    <scope>NUCLEOTIDE SEQUENCE [LARGE SCALE GENOMIC DNA]</scope>
    <source>
        <strain evidence="2 3">KFB 138</strain>
    </source>
</reference>
<evidence type="ECO:0000256" key="1">
    <source>
        <dbReference type="SAM" id="Coils"/>
    </source>
</evidence>
<keyword evidence="1" id="KW-0175">Coiled coil</keyword>
<name>A0ABT9CUN5_9PSED</name>
<dbReference type="RefSeq" id="WP_221616946.1">
    <property type="nucleotide sequence ID" value="NZ_JAUQOO010000017.1"/>
</dbReference>
<feature type="coiled-coil region" evidence="1">
    <location>
        <begin position="84"/>
        <end position="111"/>
    </location>
</feature>
<evidence type="ECO:0000313" key="3">
    <source>
        <dbReference type="Proteomes" id="UP001223016"/>
    </source>
</evidence>
<organism evidence="2 3">
    <name type="scientific">Pseudomonas serbiensis</name>
    <dbReference type="NCBI Taxonomy" id="3064350"/>
    <lineage>
        <taxon>Bacteria</taxon>
        <taxon>Pseudomonadati</taxon>
        <taxon>Pseudomonadota</taxon>
        <taxon>Gammaproteobacteria</taxon>
        <taxon>Pseudomonadales</taxon>
        <taxon>Pseudomonadaceae</taxon>
        <taxon>Pseudomonas</taxon>
    </lineage>
</organism>
<proteinExistence type="predicted"/>